<dbReference type="PROSITE" id="PS50056">
    <property type="entry name" value="TYR_PHOSPHATASE_2"/>
    <property type="match status" value="1"/>
</dbReference>
<dbReference type="InterPro" id="IPR000340">
    <property type="entry name" value="Dual-sp_phosphatase_cat-dom"/>
</dbReference>
<dbReference type="SMART" id="SM00195">
    <property type="entry name" value="DSPc"/>
    <property type="match status" value="1"/>
</dbReference>
<evidence type="ECO:0000259" key="3">
    <source>
        <dbReference type="PROSITE" id="PS50056"/>
    </source>
</evidence>
<organism evidence="4 5">
    <name type="scientific">Aneurinibacillus danicus</name>
    <dbReference type="NCBI Taxonomy" id="267746"/>
    <lineage>
        <taxon>Bacteria</taxon>
        <taxon>Bacillati</taxon>
        <taxon>Bacillota</taxon>
        <taxon>Bacilli</taxon>
        <taxon>Bacillales</taxon>
        <taxon>Paenibacillaceae</taxon>
        <taxon>Aneurinibacillus group</taxon>
        <taxon>Aneurinibacillus</taxon>
    </lineage>
</organism>
<proteinExistence type="predicted"/>
<evidence type="ECO:0000313" key="4">
    <source>
        <dbReference type="EMBL" id="GEN36806.1"/>
    </source>
</evidence>
<gene>
    <name evidence="4" type="ORF">ADA01nite_42660</name>
</gene>
<comment type="caution">
    <text evidence="4">The sequence shown here is derived from an EMBL/GenBank/DDBJ whole genome shotgun (WGS) entry which is preliminary data.</text>
</comment>
<name>A0A511VD42_9BACL</name>
<protein>
    <recommendedName>
        <fullName evidence="3">Tyrosine specific protein phosphatases domain-containing protein</fullName>
    </recommendedName>
</protein>
<dbReference type="AlphaFoldDB" id="A0A511VD42"/>
<dbReference type="GO" id="GO:0004721">
    <property type="term" value="F:phosphoprotein phosphatase activity"/>
    <property type="evidence" value="ECO:0007669"/>
    <property type="project" value="UniProtKB-KW"/>
</dbReference>
<dbReference type="InterPro" id="IPR000387">
    <property type="entry name" value="Tyr_Pase_dom"/>
</dbReference>
<feature type="domain" description="Tyrosine specific protein phosphatases" evidence="3">
    <location>
        <begin position="68"/>
        <end position="133"/>
    </location>
</feature>
<dbReference type="PANTHER" id="PTHR10159:SF519">
    <property type="entry name" value="DUAL SPECIFICITY PROTEIN PHOSPHATASE MPK3"/>
    <property type="match status" value="1"/>
</dbReference>
<dbReference type="PANTHER" id="PTHR10159">
    <property type="entry name" value="DUAL SPECIFICITY PROTEIN PHOSPHATASE"/>
    <property type="match status" value="1"/>
</dbReference>
<evidence type="ECO:0000313" key="5">
    <source>
        <dbReference type="Proteomes" id="UP000321157"/>
    </source>
</evidence>
<dbReference type="InterPro" id="IPR016130">
    <property type="entry name" value="Tyr_Pase_AS"/>
</dbReference>
<keyword evidence="1" id="KW-0378">Hydrolase</keyword>
<dbReference type="PROSITE" id="PS00383">
    <property type="entry name" value="TYR_PHOSPHATASE_1"/>
    <property type="match status" value="1"/>
</dbReference>
<keyword evidence="5" id="KW-1185">Reference proteome</keyword>
<evidence type="ECO:0000256" key="1">
    <source>
        <dbReference type="ARBA" id="ARBA00022801"/>
    </source>
</evidence>
<evidence type="ECO:0000256" key="2">
    <source>
        <dbReference type="ARBA" id="ARBA00022912"/>
    </source>
</evidence>
<dbReference type="InterPro" id="IPR020422">
    <property type="entry name" value="TYR_PHOSPHATASE_DUAL_dom"/>
</dbReference>
<accession>A0A511VD42</accession>
<dbReference type="Proteomes" id="UP000321157">
    <property type="component" value="Unassembled WGS sequence"/>
</dbReference>
<dbReference type="InterPro" id="IPR029021">
    <property type="entry name" value="Prot-tyrosine_phosphatase-like"/>
</dbReference>
<dbReference type="Pfam" id="PF00782">
    <property type="entry name" value="DSPc"/>
    <property type="match status" value="1"/>
</dbReference>
<dbReference type="OrthoDB" id="2381843at2"/>
<dbReference type="RefSeq" id="WP_146812431.1">
    <property type="nucleotide sequence ID" value="NZ_BJXX01000234.1"/>
</dbReference>
<dbReference type="SUPFAM" id="SSF52799">
    <property type="entry name" value="(Phosphotyrosine protein) phosphatases II"/>
    <property type="match status" value="1"/>
</dbReference>
<reference evidence="4 5" key="1">
    <citation type="submission" date="2019-07" db="EMBL/GenBank/DDBJ databases">
        <title>Whole genome shotgun sequence of Aneurinibacillus danicus NBRC 102444.</title>
        <authorList>
            <person name="Hosoyama A."/>
            <person name="Uohara A."/>
            <person name="Ohji S."/>
            <person name="Ichikawa N."/>
        </authorList>
    </citation>
    <scope>NUCLEOTIDE SEQUENCE [LARGE SCALE GENOMIC DNA]</scope>
    <source>
        <strain evidence="4 5">NBRC 102444</strain>
    </source>
</reference>
<dbReference type="EMBL" id="BJXX01000234">
    <property type="protein sequence ID" value="GEN36806.1"/>
    <property type="molecule type" value="Genomic_DNA"/>
</dbReference>
<dbReference type="CDD" id="cd14498">
    <property type="entry name" value="DSP"/>
    <property type="match status" value="1"/>
</dbReference>
<keyword evidence="2" id="KW-0904">Protein phosphatase</keyword>
<sequence length="145" mass="17360">MSMVEMIPQRLYVGGRISKDDWRFIQKNITVIINLRTKPDMLPFDFRNKIMIWAPLNVMKAPNLNWTIPFIYRINTLFDSGHRILIHCLLGRERSGFVITAFFMQKFGLSRDEALKLARRRKPNLTPPRHYMLLLSQYEDYLREE</sequence>
<dbReference type="Gene3D" id="3.90.190.10">
    <property type="entry name" value="Protein tyrosine phosphatase superfamily"/>
    <property type="match status" value="1"/>
</dbReference>